<dbReference type="Proteomes" id="UP000002899">
    <property type="component" value="Chromosome III"/>
</dbReference>
<protein>
    <submittedName>
        <fullName evidence="2">Uncharacterized protein</fullName>
    </submittedName>
</protein>
<evidence type="ECO:0000313" key="2">
    <source>
        <dbReference type="EMBL" id="SJK86467.1"/>
    </source>
</evidence>
<dbReference type="AlphaFoldDB" id="A0A1R4ABS3"/>
<dbReference type="EMBL" id="LN871598">
    <property type="protein sequence ID" value="SJK86467.1"/>
    <property type="molecule type" value="Genomic_DNA"/>
</dbReference>
<dbReference type="GeneID" id="24425143"/>
<keyword evidence="3" id="KW-1185">Reference proteome</keyword>
<sequence length="172" mass="19701">MDREIHKLNQLVSLMPYRNDKNRTDGVNVGSGLPCTSLEEVNLLTKISEYFVKLTGEVLSENFLNGDLGIGGVKRVRKEDRFDRNIHMARLELKKLDAQIEKRKRELRKINGQIKAAKMDRISLLGRITLYQQQLILMAQAKDAIEAIKKEKFDQGRVLAESDDVEISDYIA</sequence>
<proteinExistence type="predicted"/>
<evidence type="ECO:0000256" key="1">
    <source>
        <dbReference type="SAM" id="Coils"/>
    </source>
</evidence>
<accession>A0A1R4ABS3</accession>
<feature type="coiled-coil region" evidence="1">
    <location>
        <begin position="86"/>
        <end position="151"/>
    </location>
</feature>
<reference evidence="2 3" key="3">
    <citation type="journal article" date="2016" name="Sci. Rep.">
        <title>Genome-wide diversity and gene expression profiling of Babesia microti isolates identify polymorphic genes that mediate host-pathogen interactions.</title>
        <authorList>
            <person name="Silva J.C."/>
            <person name="Cornillot E."/>
            <person name="McCracken C."/>
            <person name="Usmani-Brown S."/>
            <person name="Dwivedi A."/>
            <person name="Ifeonu O.O."/>
            <person name="Crabtree J."/>
            <person name="Gotia H.T."/>
            <person name="Virji A.Z."/>
            <person name="Reynes C."/>
            <person name="Colinge J."/>
            <person name="Kumar V."/>
            <person name="Lawres L."/>
            <person name="Pazzi J.E."/>
            <person name="Pablo J.V."/>
            <person name="Hung C."/>
            <person name="Brancato J."/>
            <person name="Kumari P."/>
            <person name="Orvis J."/>
            <person name="Tretina K."/>
            <person name="Chibucos M."/>
            <person name="Ott S."/>
            <person name="Sadzewicz L."/>
            <person name="Sengamalay N."/>
            <person name="Shetty A.C."/>
            <person name="Su Q."/>
            <person name="Tallon L."/>
            <person name="Fraser C.M."/>
            <person name="Frutos R."/>
            <person name="Molina D.M."/>
            <person name="Krause P.J."/>
            <person name="Ben Mamoun C."/>
        </authorList>
    </citation>
    <scope>NUCLEOTIDE SEQUENCE [LARGE SCALE GENOMIC DNA]</scope>
    <source>
        <strain evidence="2 3">RI</strain>
    </source>
</reference>
<organism evidence="2 3">
    <name type="scientific">Babesia microti (strain RI)</name>
    <dbReference type="NCBI Taxonomy" id="1133968"/>
    <lineage>
        <taxon>Eukaryota</taxon>
        <taxon>Sar</taxon>
        <taxon>Alveolata</taxon>
        <taxon>Apicomplexa</taxon>
        <taxon>Aconoidasida</taxon>
        <taxon>Piroplasmida</taxon>
        <taxon>Babesiidae</taxon>
        <taxon>Babesia</taxon>
    </lineage>
</organism>
<reference evidence="2 3" key="2">
    <citation type="journal article" date="2013" name="PLoS ONE">
        <title>Whole genome mapping and re-organization of the nuclear and mitochondrial genomes of Babesia microti isolates.</title>
        <authorList>
            <person name="Cornillot E."/>
            <person name="Dassouli A."/>
            <person name="Garg A."/>
            <person name="Pachikara N."/>
            <person name="Randazzo S."/>
            <person name="Depoix D."/>
            <person name="Carcy B."/>
            <person name="Delbecq S."/>
            <person name="Frutos R."/>
            <person name="Silva J.C."/>
            <person name="Sutton R."/>
            <person name="Krause P.J."/>
            <person name="Mamoun C.B."/>
        </authorList>
    </citation>
    <scope>NUCLEOTIDE SEQUENCE [LARGE SCALE GENOMIC DNA]</scope>
    <source>
        <strain evidence="2 3">RI</strain>
    </source>
</reference>
<reference evidence="2 3" key="1">
    <citation type="journal article" date="2012" name="Nucleic Acids Res.">
        <title>Sequencing of the smallest Apicomplexan genome from the human pathogen Babesia microti.</title>
        <authorList>
            <person name="Cornillot E."/>
            <person name="Hadj-Kaddour K."/>
            <person name="Dassouli A."/>
            <person name="Noel B."/>
            <person name="Ranwez V."/>
            <person name="Vacherie B."/>
            <person name="Augagneur Y."/>
            <person name="Bres V."/>
            <person name="Duclos A."/>
            <person name="Randazzo S."/>
            <person name="Carcy B."/>
            <person name="Debierre-Grockiego F."/>
            <person name="Delbecq S."/>
            <person name="Moubri-Menage K."/>
            <person name="Shams-Eldin H."/>
            <person name="Usmani-Brown S."/>
            <person name="Bringaud F."/>
            <person name="Wincker P."/>
            <person name="Vivares C.P."/>
            <person name="Schwarz R.T."/>
            <person name="Schetters T.P."/>
            <person name="Krause P.J."/>
            <person name="Gorenflot A."/>
            <person name="Berry V."/>
            <person name="Barbe V."/>
            <person name="Ben Mamoun C."/>
        </authorList>
    </citation>
    <scope>NUCLEOTIDE SEQUENCE [LARGE SCALE GENOMIC DNA]</scope>
    <source>
        <strain evidence="2 3">RI</strain>
    </source>
</reference>
<dbReference type="KEGG" id="bmic:BMR1_03g02510"/>
<evidence type="ECO:0000313" key="3">
    <source>
        <dbReference type="Proteomes" id="UP000002899"/>
    </source>
</evidence>
<dbReference type="RefSeq" id="XP_021338624.1">
    <property type="nucleotide sequence ID" value="XM_021482061.1"/>
</dbReference>
<dbReference type="VEuPathDB" id="PiroplasmaDB:BMR1_03g02510"/>
<name>A0A1R4ABS3_BABMR</name>
<keyword evidence="1" id="KW-0175">Coiled coil</keyword>